<keyword evidence="1" id="KW-1133">Transmembrane helix</keyword>
<dbReference type="Proteomes" id="UP000277326">
    <property type="component" value="Unassembled WGS sequence"/>
</dbReference>
<proteinExistence type="predicted"/>
<keyword evidence="5" id="KW-1185">Reference proteome</keyword>
<gene>
    <name evidence="3" type="ORF">ATH50_2907</name>
    <name evidence="2" type="ORF">DU502_14610</name>
</gene>
<dbReference type="AlphaFoldDB" id="A0A3M0CYP7"/>
<accession>A0A3M0CYP7</accession>
<name>A0A3M0CYP7_9EURY</name>
<dbReference type="OrthoDB" id="380278at2157"/>
<evidence type="ECO:0000313" key="3">
    <source>
        <dbReference type="EMBL" id="RMB12756.1"/>
    </source>
</evidence>
<keyword evidence="1" id="KW-0472">Membrane</keyword>
<keyword evidence="1" id="KW-0812">Transmembrane</keyword>
<reference evidence="3" key="3">
    <citation type="submission" date="2018-10" db="EMBL/GenBank/DDBJ databases">
        <authorList>
            <person name="Whitman W."/>
            <person name="Huntemann M."/>
            <person name="Clum A."/>
            <person name="Pillay M."/>
            <person name="Palaniappan K."/>
            <person name="Varghese N."/>
            <person name="Mikhailova N."/>
            <person name="Stamatis D."/>
            <person name="Reddy T."/>
            <person name="Daum C."/>
            <person name="Shapiro N."/>
            <person name="Ivanova N."/>
            <person name="Kyrpides N."/>
            <person name="Woyke T."/>
        </authorList>
    </citation>
    <scope>NUCLEOTIDE SEQUENCE</scope>
    <source>
        <strain evidence="3">CGMCC 1.10124</strain>
    </source>
</reference>
<organism evidence="3 4">
    <name type="scientific">Haloplanus aerogenes</name>
    <dbReference type="NCBI Taxonomy" id="660522"/>
    <lineage>
        <taxon>Archaea</taxon>
        <taxon>Methanobacteriati</taxon>
        <taxon>Methanobacteriota</taxon>
        <taxon>Stenosarchaea group</taxon>
        <taxon>Halobacteria</taxon>
        <taxon>Halobacteriales</taxon>
        <taxon>Haloferacaceae</taxon>
        <taxon>Haloplanus</taxon>
    </lineage>
</organism>
<feature type="transmembrane region" description="Helical" evidence="1">
    <location>
        <begin position="145"/>
        <end position="165"/>
    </location>
</feature>
<protein>
    <submittedName>
        <fullName evidence="3">Uncharacterized protein</fullName>
    </submittedName>
</protein>
<dbReference type="EMBL" id="CP034145">
    <property type="protein sequence ID" value="AZH26528.1"/>
    <property type="molecule type" value="Genomic_DNA"/>
</dbReference>
<feature type="transmembrane region" description="Helical" evidence="1">
    <location>
        <begin position="121"/>
        <end position="139"/>
    </location>
</feature>
<evidence type="ECO:0000313" key="5">
    <source>
        <dbReference type="Proteomes" id="UP000282007"/>
    </source>
</evidence>
<evidence type="ECO:0000256" key="1">
    <source>
        <dbReference type="SAM" id="Phobius"/>
    </source>
</evidence>
<dbReference type="RefSeq" id="WP_121921489.1">
    <property type="nucleotide sequence ID" value="NZ_CP034145.1"/>
</dbReference>
<dbReference type="EMBL" id="REFS01000006">
    <property type="protein sequence ID" value="RMB12756.1"/>
    <property type="molecule type" value="Genomic_DNA"/>
</dbReference>
<reference evidence="2 5" key="2">
    <citation type="submission" date="2018-07" db="EMBL/GenBank/DDBJ databases">
        <title>Genome sequences of Haloplanus aerogenes JCM 16430T.</title>
        <authorList>
            <person name="Kim Y.B."/>
            <person name="Roh S.W."/>
        </authorList>
    </citation>
    <scope>NUCLEOTIDE SEQUENCE [LARGE SCALE GENOMIC DNA]</scope>
    <source>
        <strain evidence="2 5">JCM 16430</strain>
    </source>
</reference>
<dbReference type="KEGG" id="haer:DU502_14610"/>
<evidence type="ECO:0000313" key="2">
    <source>
        <dbReference type="EMBL" id="AZH26528.1"/>
    </source>
</evidence>
<evidence type="ECO:0000313" key="4">
    <source>
        <dbReference type="Proteomes" id="UP000277326"/>
    </source>
</evidence>
<dbReference type="GeneID" id="38472542"/>
<feature type="transmembrane region" description="Helical" evidence="1">
    <location>
        <begin position="89"/>
        <end position="109"/>
    </location>
</feature>
<dbReference type="Proteomes" id="UP000282007">
    <property type="component" value="Chromosome"/>
</dbReference>
<sequence length="178" mass="19245">MADSDGIEFTVILYGIVASNALFRVSYSLDLGNAMLVFAFLILAADWVEYQLSVAAVPSTIESTLAQFGLDMLILIVWTFLPVVPSDQVAVYVGIVAAFVALQGTWDRLLTETGGGDATRANWALAGTYGVLLLAHWWLGLPRHLLFATSVGLFVGVKGFGWRALYRDAKRADATVSI</sequence>
<reference evidence="3 4" key="1">
    <citation type="journal article" date="2015" name="Stand. Genomic Sci.">
        <title>Genomic Encyclopedia of Bacterial and Archaeal Type Strains, Phase III: the genomes of soil and plant-associated and newly described type strains.</title>
        <authorList>
            <person name="Whitman W.B."/>
            <person name="Woyke T."/>
            <person name="Klenk H.P."/>
            <person name="Zhou Y."/>
            <person name="Lilburn T.G."/>
            <person name="Beck B.J."/>
            <person name="De Vos P."/>
            <person name="Vandamme P."/>
            <person name="Eisen J.A."/>
            <person name="Garrity G."/>
            <person name="Hugenholtz P."/>
            <person name="Kyrpides N.C."/>
        </authorList>
    </citation>
    <scope>NUCLEOTIDE SEQUENCE [LARGE SCALE GENOMIC DNA]</scope>
    <source>
        <strain evidence="3 4">CGMCC 1.10124</strain>
    </source>
</reference>